<feature type="domain" description="CAP-Gly" evidence="9">
    <location>
        <begin position="247"/>
        <end position="289"/>
    </location>
</feature>
<name>A0A7F5R216_AGRPL</name>
<evidence type="ECO:0000256" key="6">
    <source>
        <dbReference type="ARBA" id="ARBA00023212"/>
    </source>
</evidence>
<evidence type="ECO:0000256" key="2">
    <source>
        <dbReference type="ARBA" id="ARBA00022490"/>
    </source>
</evidence>
<gene>
    <name evidence="11" type="primary">LOC108744493</name>
</gene>
<feature type="region of interest" description="Disordered" evidence="8">
    <location>
        <begin position="158"/>
        <end position="192"/>
    </location>
</feature>
<evidence type="ECO:0000256" key="7">
    <source>
        <dbReference type="SAM" id="Coils"/>
    </source>
</evidence>
<evidence type="ECO:0000256" key="8">
    <source>
        <dbReference type="SAM" id="MobiDB-lite"/>
    </source>
</evidence>
<feature type="compositionally biased region" description="Low complexity" evidence="8">
    <location>
        <begin position="51"/>
        <end position="68"/>
    </location>
</feature>
<accession>A0A7F5R216</accession>
<proteinExistence type="predicted"/>
<dbReference type="InterPro" id="IPR036859">
    <property type="entry name" value="CAP-Gly_dom_sf"/>
</dbReference>
<dbReference type="SUPFAM" id="SSF74924">
    <property type="entry name" value="Cap-Gly domain"/>
    <property type="match status" value="2"/>
</dbReference>
<evidence type="ECO:0000256" key="1">
    <source>
        <dbReference type="ARBA" id="ARBA00004245"/>
    </source>
</evidence>
<dbReference type="PROSITE" id="PS50245">
    <property type="entry name" value="CAP_GLY_2"/>
    <property type="match status" value="2"/>
</dbReference>
<dbReference type="InterPro" id="IPR032108">
    <property type="entry name" value="CLIP1_ZNF"/>
</dbReference>
<feature type="compositionally biased region" description="Low complexity" evidence="8">
    <location>
        <begin position="158"/>
        <end position="170"/>
    </location>
</feature>
<dbReference type="PANTHER" id="PTHR18916:SF82">
    <property type="entry name" value="CAP-GLY DOMAIN-CONTAINING PROTEIN"/>
    <property type="match status" value="1"/>
</dbReference>
<feature type="domain" description="CAP-Gly" evidence="9">
    <location>
        <begin position="378"/>
        <end position="420"/>
    </location>
</feature>
<evidence type="ECO:0000256" key="5">
    <source>
        <dbReference type="ARBA" id="ARBA00023054"/>
    </source>
</evidence>
<keyword evidence="10" id="KW-1185">Reference proteome</keyword>
<evidence type="ECO:0000313" key="11">
    <source>
        <dbReference type="RefSeq" id="XP_025828954.1"/>
    </source>
</evidence>
<organism evidence="10 11">
    <name type="scientific">Agrilus planipennis</name>
    <name type="common">Emerald ash borer</name>
    <name type="synonym">Agrilus marcopoli</name>
    <dbReference type="NCBI Taxonomy" id="224129"/>
    <lineage>
        <taxon>Eukaryota</taxon>
        <taxon>Metazoa</taxon>
        <taxon>Ecdysozoa</taxon>
        <taxon>Arthropoda</taxon>
        <taxon>Hexapoda</taxon>
        <taxon>Insecta</taxon>
        <taxon>Pterygota</taxon>
        <taxon>Neoptera</taxon>
        <taxon>Endopterygota</taxon>
        <taxon>Coleoptera</taxon>
        <taxon>Polyphaga</taxon>
        <taxon>Elateriformia</taxon>
        <taxon>Buprestoidea</taxon>
        <taxon>Buprestidae</taxon>
        <taxon>Agrilinae</taxon>
        <taxon>Agrilus</taxon>
    </lineage>
</organism>
<keyword evidence="3" id="KW-0493">Microtubule</keyword>
<dbReference type="GeneID" id="108744493"/>
<dbReference type="PANTHER" id="PTHR18916">
    <property type="entry name" value="DYNACTIN 1-RELATED MICROTUBULE-BINDING"/>
    <property type="match status" value="1"/>
</dbReference>
<sequence length="6022" mass="682530">MGGHYVTVLLLEPPFYVIRDICVLLKRLLLCQNLSCYFFDFLYSIHSTMSASQEPSSSTSETPSPKVSTSDEQHTLASHLYASGDDSNVGTTLLLDESVTVPSNGSVVTTQKEAECVGPSGDSHVPFDDTASVKSDCSSVASSKRSAIPKYTKFATKSATSTSGTSASSSRISRPCAGHEKPTLPVTPPKFGSMDALWETHSHRGLSEAGLSRHADHTVLTEDTDSFIIGQKVWVGGTKPGKIAYIGETQFAPGEWAGIVLDQSIGKNDGSVAGVRYFQCEPKHGVFSRLTRLTSVPLPGADLGDTSYTFTPPSPTNNNTRRSPMSPTGSTKGLYKSQPFNVSSASLSSPSHVDFKIGDRVIIKSSQGSKVGVVRYMGTTEFAPGEWCGVELDEPRGKNDGSVEGKRYFTCRPLYGLFAPLSKVSKSPLKYKPGNCVIHSSTGLKKAGSRESMTSMNSSMVSEFSGVSNIRRVRLGVNSLNSQSRQNTPSSASMSTRTALQDVLREKQQHIEQLLKERDLERAEVNRAASQADEVEQKLATLQSEYEKYRSECELKWKEFSGLISTLNVDKNDLQSQLEEEKRKNEDILFRFEETAITKGDIEKSVLAQTVENERNKTKIKELENKLKTEHQKVENLEADSQKLFETEEALVSTRDELENLKKEIENLKSERLEEKNKLLSKDDEINNLKNLLEVASQETYKITKTQEDELNQKLKEQENEVERHKRQIKETEDNCLLQTNEIKELKEELMRTKKTLEEKSSELEKVTIERNEQQKEIEQLKMKLSSVLLDVEKMNDEVKQNESSFKTLQRDYDTSVIILKAKEDEIVRHKKHAQEMEKDLKGEIERLRNSLQNTAAEKEKSDHQNELMSSKKDKLLEEVSETLEISKREAETLKNTLEELKQKAEKDEEEANSRHKREIEDKSEAIATLTFELQKQKDELVQSTFIVSKLEGELRKKDEIVTKLQYELDTVKNQYQMQMESQSTFGNEIKGLQAENLDLRRNAEINQETINRLTEDKRRLESEIQTIISSSGEYSVKLQQITNEMLEKDRRLEMLSNEYKERIQEYENIGNGLKVQLQEAQEESERIKQHFELQLQKAQECEYNLRKQWDEAMSQNKTVTDGFLTQLTEAKSVLSDKELALGRYMNEAEERERQLKTQLEQLNKELRNVIESCNTKLGESEVETVKLKGELGAKSEQISELELKVKLCQLEAEQRSENMQKDYESLLKKKDFDLDQTKVALSTLQSELKLVKNDCNSHNTDLDEKNSQISALTEEITQLRHLVEKLQIEKDNLLTSITDSKEKFVINSQQCADLMEQVTDLTKKANLADKLSEELNLQQAKLSQFVRLLDISEERKQKALTELQAAIEANGENEKCKHILDIVKNFQATSIDSDTKKISNLRNLLEEANHQLNIKGKQLEQQQNEITKLENQLLQMQQLSPPGSVSSTGQTLVSLVPTLQPNTVFTPNSINAAPIFNTNPRYYSKIPSQILVPLVTAKNITLKIFSNLVFSHKKTNGLLNEIRYAIQTNNMPLLLTILRNYPTNFLNADDKKLISLYLSKVNKGMLSIYVQLKHQSNVIQYLLTHIKNAENMYDRLPVQCKLHASDVNLNQPDKLADFLETKIQKLNAIIKDKTNRIQELQDFAFKMYNSRINPYSICTFKKPQGDFCANENYICVPKTNCTSQEISGTHLYKNGIPENSSKFDDSGSTSNIPRKCPHVRTIYITVPKIIPNHCSHTTKPELPKRPSLYSKQNPLPKIIYIPVPQKPRVVIKEVVVPVPVGSNNESIKYHLLPKEKDIVGKPSLPPPLVINKCPPSSPWISPKVVVKKIFIPVLPRKDYTQNGLLHNLDYNTDFDSNKNKFLGVTPFDSFKPITPHMTTLHEKNKCPLTKTVYIPIPKLIHKQCSTLRTPRVVIKIVQVPCSKDSKRPNLLSFKQQPFTRPVFVPVLQRPIVIVKKVFLTSPPGVSTNSLDNQLQLTNANQMKKNTPYLSFISKYLTPTSNKYPTQRCPDVKTIFVPSASVKCPQVKTVYVPVPKNNCQKCPSIPTTYYHQPQMFEKYSLPNVAHSPKVIIKVVPVRMPHSLQHSNRPNLKECKQFTKKIYIPVPQRPKVIIKKVPVVLQPGIKINSDQSQLGSKTLDVTLRPKPLPTIVINKSPYGETPKNLKIPTRTIIIPKLANNRISKQKCPFVKPVFISVPYCKKTASEGLSKNINLPYRYIQLPPRVLVKKVMVPVILPRRTVYRNCPKGANLFNLMPGSKNNSNLGIIPTVPPPKSTISHLLSRICPATKTVYIPITKFVRNKCQQPLQPNFDINQSELTPRSPKVIIKVVPIRVPDVRHCIKPIPKTKWRPPVKTIFVPVSQRPIFIIKKVPVTILPGLKDALFGNQAHPKLESSKIKPKIFAPPPVVLNKYSYPKTAFPKCPTKTIIVPMSQSIKNRCPILKCPISKPVYVFVPSSKLKSNKPSEYNDKNQPTEFIRKPPKVIVKKIAVPVVVPRKVIYKECQKLRNYKGGISNINDNIYPKVGIGSPSYLSKPTNPNTLFSNSPNRCPKVKTVYIPIQRVVHHNCAISPKTKYLTKPGSSVKPIPGNNKPFKVLNSPKVVVKIVPIRVPYIPKNLLKRIDRRPCAKTRTVFVAVPQRPNIVFKTPVGTHTKFPNTGWQPKVSIPPPIVGNKYSPHKTPVNSIISPLLNLANGNGNVLKQKCPSVKPIFIPVSHCKKPVMGTLTTDRKHSQCTQMPPRIIVRKMFIPIVPFRTTPKSLNGGFNLPNSFKPRNVHISHSFLPKKCPNVKTVYVPVPKLIQSKCKSPNYLFMPRSSQPSHSKFHITTEIPPSPKIIVKVVPVRVPYATQMKVSPSLEECKHRPIVKTVFVPVSQRPRVIVKEVPVGSSLGLCRGLIGNQLDLKKQRTFMPPPVIVNKYPSSKLIKFPRIPTKTIIIPQKKVNKECPVQKYPTKKVIFVPVPFCKGLKSGPPKPESVKNYPTQIIHLPPKVLVKKVPIFVTLPRKIVYRECSLQSKKNGKTGPMNNNTHPFAPFLSYLPFKSRTPSVQNQKCSAVRTVYVPVLKFIRNKCTFTPKPNYFIKPNFSQSHPSDIHGLSGVSDSPKVIIKLVPVRMPFSTQGTVRPNLIECKHRPIIKTVFVPVSQRPKIIVKKVPIAVTSNSCTGLTKNQLYPKVNRKDQLKMSAPYLNGIRGNFSPKILKFSKLPMKTVFVPIIKYIKNKCPVQQCPIGKPTFFFPKTEKQPLHIIRLPPRVIIKKIAVPVIQPNRVVYKECKTQLAVDSLKKKDKYPSLHFTRPNFIFKPTFTGTTPSLFNRCPVTKTVYIPIPKVIHGKCTKSPKFIIKVPPSIRIPYLSQDTVRPSLKKFFNRPIIKRIFVPVPQRPKIIIKQVPVTSSTGLCVGLNKNALLPDYNNVKKMKTSLPFQFFTNKYLYPKSVKYPKILTRTIIVPKTKLVFRKCPVPKQSPGKLIFVPVPFCKNSFKTHKSNACSAPQIIRQPPTVIVKKVPVFITSPRKVVHKECKFPSNKNAEKSIIDDTTPYYSHALRFPQTQKCPTTKTVYVPVTKFIRNKCTIPSIYNRLIKPIFSQPHHLNRLSGASYTPKIFVKVVPVRVPYSTQRIVRPNLLECKHRPVTRTVFVPVFQRPKIIVKKVPVLSRSCESSSPIITNEYQPSKAFPKLPIGVTTPIMKHTANKIPIQFIRLPPKVIIKKVPVPIIYPPKIVYKKCNIPSNANAKLNNGNNYNRHNVHFGLPLFPHTPQTLPLLSSNKCPLTKTVYVPYPKLIRNKCFVVPQSNNAIRNGSIHPLLSGNSKQRPPKVIIKTVPVKVPCSTQGIARPNLLECKHRPLTRTVFVPVFRRPKIIVKKVPVLSQSCENSSPIITNEYQPSKAFKFPKLPIGVTTPIMKHTANKIPVQFIRLPPKIIIKKVPVPIIYPSKIVNKKCNIPSNTNAKLNNGNNYKHHNGHFGLPLFPHTPQKLSLLSSNKCPLTKTVYVPYPKLIRNKCFVVPQSNNAIRNGSIKPLRSGTCEQHPPKVIIKTVPVRVPYSSQSIVPPNLLECKHRPLTRTVFVPVFRRPKIIVKKVPVASQSCENSSPIITNEYQPSKAFKFPKFPIGATTPIMKHTANKIPVQFIRLPPKIIIKKVPVPIIYPSKIVYKKCNIPSNTNAKLNNGNNYKHHNGHFGLPLFPHTPQKLSLLSSNKCPLTKTVYIPYPKLIRNKCFVVPQSNNAIRNGSIQPLRSGTSKQPPPKVIIKTVPVKVPFSTQGIARPNLLECKHTPVTRTVFVPVFQRPKVIVKKVPVFSRSCENSSPIITNEYQPSKAFKFPKFPIGATTPIMKHTANKIPVQFIRLPPKIIIKKVPVPIIYPSKIVYKKCNIPSNTNAKLNNGNNYKHHNGHFGLPLFSYNPTAPHTSLSNKCPSTKTVYVPYPKLIRNKCIEIPRPNNDIRYDFTQPLRNTICKQLPPKVVIKTIPIRVPYLSHYLKHPSLPECKKRIVTKTVFVPVPQRPKTILKEIPVFMNKLYPKQSLISRPVNSMPAPIILNKCLSKENIKSPKIPTKTIILTIPKIESSKSLSSKCPTVKPILIPVPYCQRLHQASKPSYSQNVRLPPRLLVQKVYIPIFPSKENCIKIHSRPTPQENTVKGFLKPFNQIASILPHKLESIHNKCPVKTVYIPVSKLIRNKCVNYPPKFYTSPPNFNLFRPQKSFSPAKVIIKVVPVRLPCYQSLKLPKFVNSKHRSNAGTLPLFVNQQPKIIVKHVPRTIFVPIQNQRCSNVKPVFIHHILKAPKKESCKCTTSNNQPVRVIQLPPKVIVKKISVPVILPRKLIYKKCPTLPLLNAKNYPAVGLTPHPFSFNVKPSPFSPLIQNCPKSKIVYISVPKLIHRKYLTYPKKKHFKLPSLIPNLKLQIPSSISHSPPKVVIKLIPVRVPYAFPDYKRQNSAECKKGRLTKTVFVPVPQRPKVIIKQVPILIHPYTSKMSVGNQHPKKAIESQPPPIIIKNIRPSAGIKFPKLPTKVIIVPKLVKEYLWKKCPRTKPIYISVPFCKETSKLLNSKPFNNIQVPPRVIVKKVAVPIVFPQKVIYKECNLQRGNNVRVALNGKKQPGVYFIPQFSQYKPQFSKCPIIKTVYIPLPKLIRSKCITPPNLTMPSFSHLRIPKVYKPHEIPHSPKVIIKLVPIRVPSPTQIIKTKCLNQPNLRIMSPKVVIQRRPIYIPVPKIIHKKCFMPAKSTEIHQPFPHFTNNRQHPVTKIIYVPIPQRPRIIIKKIVVPVQPKLNIGLSKGQVRPHQQTLVNLLRKPIPSKIINKCRSDSNVNRPRIKYVQLPPKVVSKIIHIPVVYPCKKVHKNYHPVVTFKNKPESGILSYNVKKGPLNNLKPPVKVVYVPVPKIIRTKCPHCDVHPHYSPRDKKINIQKQPKVIPFRVNVLPTQLSRNSVPLSSHPLQHCRFVLEKQKGQIALLKRLLNGEIKKSNKHCSCDSRPSFSKILYPSMQKENRCTSPKIIYKLLPIIKPAKTVIKEVRLPFSSKCPPQPILLHRVPVPPVADVIEKEKIVHLPPKVVIKTVFVPIVNASKCPLPKLLLQKVFIPLPSRIIIKEVPVHHPPRIVIKEVPVIKPLPLSQPSVNLYSKGSVSKPKIVYKKIPILQPPRTIIKEVPITLPPRIVYRPIVRSRKKCNSTVSKFSHFGSILSHISRIESSLELHKRIIEYQKTEISNLELEIVKLLKDIISCSSYATESTEKSLTNYYTTRSGIIYKPHRPLMTRDECIKKLHKNENIVLHLRKKLKDAKKGTIANFLINHRLLPNYKRINENKLSDFKFDSAPLRNILPTLKLGFGTSKRTHPSLFLHGFATTPRVNNQNSHSRSSLACVPKESLNEIYTAYTHIQTALTHCMNSALITNFKQNGSSGRYGNDDRDQLIEEKKLAESQIDFLNSIIVDMQKKNAEQKAKIEILETGYSPAAADELNLMGLPQHKRPPRAYCDICEEFDLHETEDCPLQATENHPSIDRKISPRKAPPPPRPYCEICEIFGHCTEDCKDDQTY</sequence>
<dbReference type="GO" id="GO:0005874">
    <property type="term" value="C:microtubule"/>
    <property type="evidence" value="ECO:0007669"/>
    <property type="project" value="UniProtKB-KW"/>
</dbReference>
<feature type="region of interest" description="Disordered" evidence="8">
    <location>
        <begin position="480"/>
        <end position="499"/>
    </location>
</feature>
<keyword evidence="6" id="KW-0206">Cytoskeleton</keyword>
<feature type="coiled-coil region" evidence="7">
    <location>
        <begin position="1617"/>
        <end position="1644"/>
    </location>
</feature>
<reference evidence="11" key="1">
    <citation type="submission" date="2025-08" db="UniProtKB">
        <authorList>
            <consortium name="RefSeq"/>
        </authorList>
    </citation>
    <scope>IDENTIFICATION</scope>
    <source>
        <tissue evidence="11">Entire body</tissue>
    </source>
</reference>
<comment type="subcellular location">
    <subcellularLocation>
        <location evidence="1">Cytoplasm</location>
        <location evidence="1">Cytoskeleton</location>
    </subcellularLocation>
</comment>
<dbReference type="Pfam" id="PF16641">
    <property type="entry name" value="CLIP1_ZNF"/>
    <property type="match status" value="2"/>
</dbReference>
<dbReference type="SMART" id="SM01052">
    <property type="entry name" value="CAP_GLY"/>
    <property type="match status" value="2"/>
</dbReference>
<feature type="coiled-coil region" evidence="7">
    <location>
        <begin position="1210"/>
        <end position="1304"/>
    </location>
</feature>
<dbReference type="InParanoid" id="A0A7F5R216"/>
<keyword evidence="4" id="KW-0677">Repeat</keyword>
<feature type="coiled-coil region" evidence="7">
    <location>
        <begin position="1142"/>
        <end position="1177"/>
    </location>
</feature>
<dbReference type="Proteomes" id="UP000192223">
    <property type="component" value="Unplaced"/>
</dbReference>
<dbReference type="RefSeq" id="XP_025828954.1">
    <property type="nucleotide sequence ID" value="XM_025973169.1"/>
</dbReference>
<evidence type="ECO:0000256" key="3">
    <source>
        <dbReference type="ARBA" id="ARBA00022701"/>
    </source>
</evidence>
<evidence type="ECO:0000259" key="9">
    <source>
        <dbReference type="PROSITE" id="PS50245"/>
    </source>
</evidence>
<feature type="region of interest" description="Disordered" evidence="8">
    <location>
        <begin position="51"/>
        <end position="73"/>
    </location>
</feature>
<dbReference type="OrthoDB" id="5412539at2759"/>
<evidence type="ECO:0000256" key="4">
    <source>
        <dbReference type="ARBA" id="ARBA00022737"/>
    </source>
</evidence>
<feature type="region of interest" description="Disordered" evidence="8">
    <location>
        <begin position="304"/>
        <end position="334"/>
    </location>
</feature>
<evidence type="ECO:0000313" key="10">
    <source>
        <dbReference type="Proteomes" id="UP000192223"/>
    </source>
</evidence>
<keyword evidence="5 7" id="KW-0175">Coiled coil</keyword>
<protein>
    <submittedName>
        <fullName evidence="11">Uncharacterized protein LOC108744493 isoform X1</fullName>
    </submittedName>
</protein>
<feature type="coiled-coil region" evidence="7">
    <location>
        <begin position="1004"/>
        <end position="1098"/>
    </location>
</feature>
<dbReference type="InterPro" id="IPR000938">
    <property type="entry name" value="CAP-Gly_domain"/>
</dbReference>
<dbReference type="PROSITE" id="PS00845">
    <property type="entry name" value="CAP_GLY_1"/>
    <property type="match status" value="2"/>
</dbReference>
<feature type="coiled-coil region" evidence="7">
    <location>
        <begin position="1350"/>
        <end position="1440"/>
    </location>
</feature>
<dbReference type="KEGG" id="apln:108744493"/>
<dbReference type="Gene3D" id="2.30.30.190">
    <property type="entry name" value="CAP Gly-rich-like domain"/>
    <property type="match status" value="2"/>
</dbReference>
<dbReference type="Pfam" id="PF01302">
    <property type="entry name" value="CAP_GLY"/>
    <property type="match status" value="2"/>
</dbReference>
<keyword evidence="2" id="KW-0963">Cytoplasm</keyword>